<sequence>MIQLLQTLMEDRETDRAERQASLASLQQLANNQHGHGNHDHPGSKLKNFQNTNPPVFSKTEEPLDVDDWLQTMENNLEVAGVDENEKVCLYALSRRTSKSLVDQHPCHERGQMMTWADFKLKFSKYHVPPATSTALRREPPTTTTTTTPTTPRTGSNAIPVATKDKATITMNVEWWDTTPMSAPKGWPSLPATPPAQQQRRVSTGKKFAPNNPNNRGGRLYHMNAEEAHEAQDVVMDRDIEFIIELIPGTGPIAQRAYSMNSAELVELKKQLDDMLFKDSELKQVMRRKLTTPCIPFTRRNQDVPRLKEQFWWHGMKREIGSYIAKCDIVNESRQNTNGRQDCATLTDSEWKWDVGMDFITGLPKSRRK</sequence>
<protein>
    <submittedName>
        <fullName evidence="2">Uncharacterized protein</fullName>
    </submittedName>
</protein>
<dbReference type="EMBL" id="JAUUTY010000004">
    <property type="protein sequence ID" value="KAK1651353.1"/>
    <property type="molecule type" value="Genomic_DNA"/>
</dbReference>
<evidence type="ECO:0000256" key="1">
    <source>
        <dbReference type="SAM" id="MobiDB-lite"/>
    </source>
</evidence>
<evidence type="ECO:0000313" key="2">
    <source>
        <dbReference type="EMBL" id="KAK1651353.1"/>
    </source>
</evidence>
<dbReference type="Proteomes" id="UP001231189">
    <property type="component" value="Unassembled WGS sequence"/>
</dbReference>
<gene>
    <name evidence="2" type="ORF">QYE76_069158</name>
</gene>
<evidence type="ECO:0000313" key="3">
    <source>
        <dbReference type="Proteomes" id="UP001231189"/>
    </source>
</evidence>
<feature type="region of interest" description="Disordered" evidence="1">
    <location>
        <begin position="32"/>
        <end position="60"/>
    </location>
</feature>
<feature type="region of interest" description="Disordered" evidence="1">
    <location>
        <begin position="130"/>
        <end position="158"/>
    </location>
</feature>
<keyword evidence="3" id="KW-1185">Reference proteome</keyword>
<accession>A0AAD8SGV2</accession>
<name>A0AAD8SGV2_LOLMU</name>
<proteinExistence type="predicted"/>
<organism evidence="2 3">
    <name type="scientific">Lolium multiflorum</name>
    <name type="common">Italian ryegrass</name>
    <name type="synonym">Lolium perenne subsp. multiflorum</name>
    <dbReference type="NCBI Taxonomy" id="4521"/>
    <lineage>
        <taxon>Eukaryota</taxon>
        <taxon>Viridiplantae</taxon>
        <taxon>Streptophyta</taxon>
        <taxon>Embryophyta</taxon>
        <taxon>Tracheophyta</taxon>
        <taxon>Spermatophyta</taxon>
        <taxon>Magnoliopsida</taxon>
        <taxon>Liliopsida</taxon>
        <taxon>Poales</taxon>
        <taxon>Poaceae</taxon>
        <taxon>BOP clade</taxon>
        <taxon>Pooideae</taxon>
        <taxon>Poodae</taxon>
        <taxon>Poeae</taxon>
        <taxon>Poeae Chloroplast Group 2 (Poeae type)</taxon>
        <taxon>Loliodinae</taxon>
        <taxon>Loliinae</taxon>
        <taxon>Lolium</taxon>
    </lineage>
</organism>
<reference evidence="2" key="1">
    <citation type="submission" date="2023-07" db="EMBL/GenBank/DDBJ databases">
        <title>A chromosome-level genome assembly of Lolium multiflorum.</title>
        <authorList>
            <person name="Chen Y."/>
            <person name="Copetti D."/>
            <person name="Kolliker R."/>
            <person name="Studer B."/>
        </authorList>
    </citation>
    <scope>NUCLEOTIDE SEQUENCE</scope>
    <source>
        <strain evidence="2">02402/16</strain>
        <tissue evidence="2">Leaf</tissue>
    </source>
</reference>
<dbReference type="AlphaFoldDB" id="A0AAD8SGV2"/>
<feature type="compositionally biased region" description="Low complexity" evidence="1">
    <location>
        <begin position="141"/>
        <end position="154"/>
    </location>
</feature>
<comment type="caution">
    <text evidence="2">The sequence shown here is derived from an EMBL/GenBank/DDBJ whole genome shotgun (WGS) entry which is preliminary data.</text>
</comment>